<dbReference type="GO" id="GO:0000139">
    <property type="term" value="C:Golgi membrane"/>
    <property type="evidence" value="ECO:0007669"/>
    <property type="project" value="UniProtKB-SubCell"/>
</dbReference>
<dbReference type="InterPro" id="IPR029044">
    <property type="entry name" value="Nucleotide-diphossugar_trans"/>
</dbReference>
<dbReference type="OrthoDB" id="72851at2759"/>
<evidence type="ECO:0000256" key="3">
    <source>
        <dbReference type="ARBA" id="ARBA00022692"/>
    </source>
</evidence>
<evidence type="ECO:0000256" key="2">
    <source>
        <dbReference type="ARBA" id="ARBA00022679"/>
    </source>
</evidence>
<evidence type="ECO:0000259" key="7">
    <source>
        <dbReference type="Pfam" id="PF13632"/>
    </source>
</evidence>
<feature type="transmembrane region" description="Helical" evidence="6">
    <location>
        <begin position="141"/>
        <end position="160"/>
    </location>
</feature>
<dbReference type="Gene3D" id="3.90.550.10">
    <property type="entry name" value="Spore Coat Polysaccharide Biosynthesis Protein SpsA, Chain A"/>
    <property type="match status" value="1"/>
</dbReference>
<reference evidence="8" key="1">
    <citation type="submission" date="2021-02" db="EMBL/GenBank/DDBJ databases">
        <authorList>
            <person name="Nowell W R."/>
        </authorList>
    </citation>
    <scope>NUCLEOTIDE SEQUENCE</scope>
</reference>
<feature type="domain" description="Glycosyltransferase 2-like" evidence="7">
    <location>
        <begin position="20"/>
        <end position="145"/>
    </location>
</feature>
<keyword evidence="5 6" id="KW-0472">Membrane</keyword>
<evidence type="ECO:0000256" key="5">
    <source>
        <dbReference type="ARBA" id="ARBA00023136"/>
    </source>
</evidence>
<dbReference type="PANTHER" id="PTHR32044:SF80">
    <property type="entry name" value="XYLOGLUCAN GLYCOSYLTRANSFERASE 2-RELATED"/>
    <property type="match status" value="1"/>
</dbReference>
<dbReference type="AlphaFoldDB" id="A0A815F770"/>
<keyword evidence="4 6" id="KW-1133">Transmembrane helix</keyword>
<organism evidence="8 10">
    <name type="scientific">Didymodactylos carnosus</name>
    <dbReference type="NCBI Taxonomy" id="1234261"/>
    <lineage>
        <taxon>Eukaryota</taxon>
        <taxon>Metazoa</taxon>
        <taxon>Spiralia</taxon>
        <taxon>Gnathifera</taxon>
        <taxon>Rotifera</taxon>
        <taxon>Eurotatoria</taxon>
        <taxon>Bdelloidea</taxon>
        <taxon>Philodinida</taxon>
        <taxon>Philodinidae</taxon>
        <taxon>Didymodactylos</taxon>
    </lineage>
</organism>
<evidence type="ECO:0000313" key="10">
    <source>
        <dbReference type="Proteomes" id="UP000663829"/>
    </source>
</evidence>
<keyword evidence="2" id="KW-0808">Transferase</keyword>
<sequence length="317" mass="36229">EQAGRYYSDVFLQFNGTAGIWRKEAILNAGGWKDDTITEDLDLSYRAQLHGYKVVFLEDVDTPAELPISINDFKSQQYRWSKGAAQTARKLIGEVLRAKQLSLFVRYHAAFHLFSSLLFLTCLLQTLLLVAIESLCVEPTILILTNIINAILMFITSYIGNSEAKRLTLNDNSHRQLDKKNNNNEHFLLKLVKFLFHFLLFISLIQAICLHNTIAVIDGLIRKKGEFKRTPKYSVETTKYQSKKSINDKKIHYQRKSIDWFALADITLAIVFILKTLHCIFFVGIWVKFGTIVLYSSLAVGYCVVSVASLLEVYTSK</sequence>
<dbReference type="Pfam" id="PF13632">
    <property type="entry name" value="Glyco_trans_2_3"/>
    <property type="match status" value="1"/>
</dbReference>
<evidence type="ECO:0000256" key="6">
    <source>
        <dbReference type="SAM" id="Phobius"/>
    </source>
</evidence>
<dbReference type="Proteomes" id="UP000663829">
    <property type="component" value="Unassembled WGS sequence"/>
</dbReference>
<comment type="caution">
    <text evidence="8">The sequence shown here is derived from an EMBL/GenBank/DDBJ whole genome shotgun (WGS) entry which is preliminary data.</text>
</comment>
<keyword evidence="10" id="KW-1185">Reference proteome</keyword>
<dbReference type="SUPFAM" id="SSF53448">
    <property type="entry name" value="Nucleotide-diphospho-sugar transferases"/>
    <property type="match status" value="1"/>
</dbReference>
<evidence type="ECO:0000313" key="8">
    <source>
        <dbReference type="EMBL" id="CAF1319718.1"/>
    </source>
</evidence>
<feature type="transmembrane region" description="Helical" evidence="6">
    <location>
        <begin position="109"/>
        <end position="132"/>
    </location>
</feature>
<evidence type="ECO:0000256" key="1">
    <source>
        <dbReference type="ARBA" id="ARBA00004653"/>
    </source>
</evidence>
<dbReference type="Proteomes" id="UP000681722">
    <property type="component" value="Unassembled WGS sequence"/>
</dbReference>
<comment type="subcellular location">
    <subcellularLocation>
        <location evidence="1">Golgi apparatus membrane</location>
        <topology evidence="1">Multi-pass membrane protein</topology>
    </subcellularLocation>
</comment>
<dbReference type="InterPro" id="IPR001173">
    <property type="entry name" value="Glyco_trans_2-like"/>
</dbReference>
<dbReference type="EMBL" id="CAJOBC010047004">
    <property type="protein sequence ID" value="CAF4164465.1"/>
    <property type="molecule type" value="Genomic_DNA"/>
</dbReference>
<gene>
    <name evidence="8" type="ORF">GPM918_LOCUS29413</name>
    <name evidence="9" type="ORF">SRO942_LOCUS29989</name>
</gene>
<feature type="transmembrane region" description="Helical" evidence="6">
    <location>
        <begin position="194"/>
        <end position="221"/>
    </location>
</feature>
<feature type="non-terminal residue" evidence="8">
    <location>
        <position position="1"/>
    </location>
</feature>
<accession>A0A815F770</accession>
<feature type="transmembrane region" description="Helical" evidence="6">
    <location>
        <begin position="260"/>
        <end position="286"/>
    </location>
</feature>
<feature type="transmembrane region" description="Helical" evidence="6">
    <location>
        <begin position="292"/>
        <end position="314"/>
    </location>
</feature>
<dbReference type="PANTHER" id="PTHR32044">
    <property type="entry name" value="GLUCOMANNAN 4-BETA-MANNOSYLTRANSFERASE 9"/>
    <property type="match status" value="1"/>
</dbReference>
<name>A0A815F770_9BILA</name>
<dbReference type="EMBL" id="CAJNOQ010013345">
    <property type="protein sequence ID" value="CAF1319718.1"/>
    <property type="molecule type" value="Genomic_DNA"/>
</dbReference>
<evidence type="ECO:0000256" key="4">
    <source>
        <dbReference type="ARBA" id="ARBA00022989"/>
    </source>
</evidence>
<keyword evidence="3 6" id="KW-0812">Transmembrane</keyword>
<evidence type="ECO:0000313" key="9">
    <source>
        <dbReference type="EMBL" id="CAF4164465.1"/>
    </source>
</evidence>
<proteinExistence type="predicted"/>
<dbReference type="GO" id="GO:0016757">
    <property type="term" value="F:glycosyltransferase activity"/>
    <property type="evidence" value="ECO:0007669"/>
    <property type="project" value="TreeGrafter"/>
</dbReference>
<protein>
    <recommendedName>
        <fullName evidence="7">Glycosyltransferase 2-like domain-containing protein</fullName>
    </recommendedName>
</protein>